<dbReference type="EMBL" id="FNWJ01000001">
    <property type="protein sequence ID" value="SEH10992.1"/>
    <property type="molecule type" value="Genomic_DNA"/>
</dbReference>
<dbReference type="PANTHER" id="PTHR11138:SF5">
    <property type="entry name" value="METHIONYL-TRNA FORMYLTRANSFERASE, MITOCHONDRIAL"/>
    <property type="match status" value="1"/>
</dbReference>
<dbReference type="Proteomes" id="UP000222056">
    <property type="component" value="Unassembled WGS sequence"/>
</dbReference>
<dbReference type="InterPro" id="IPR036477">
    <property type="entry name" value="Formyl_transf_N_sf"/>
</dbReference>
<dbReference type="InterPro" id="IPR002376">
    <property type="entry name" value="Formyl_transf_N"/>
</dbReference>
<evidence type="ECO:0000313" key="3">
    <source>
        <dbReference type="Proteomes" id="UP000222056"/>
    </source>
</evidence>
<protein>
    <submittedName>
        <fullName evidence="2">Methionyl-tRNA formyltransferase</fullName>
    </submittedName>
</protein>
<evidence type="ECO:0000259" key="1">
    <source>
        <dbReference type="Pfam" id="PF00551"/>
    </source>
</evidence>
<dbReference type="PANTHER" id="PTHR11138">
    <property type="entry name" value="METHIONYL-TRNA FORMYLTRANSFERASE"/>
    <property type="match status" value="1"/>
</dbReference>
<dbReference type="GO" id="GO:0005829">
    <property type="term" value="C:cytosol"/>
    <property type="evidence" value="ECO:0007669"/>
    <property type="project" value="TreeGrafter"/>
</dbReference>
<feature type="domain" description="Formyl transferase N-terminal" evidence="1">
    <location>
        <begin position="33"/>
        <end position="174"/>
    </location>
</feature>
<gene>
    <name evidence="2" type="ORF">SAMN02745716_0626</name>
</gene>
<dbReference type="AlphaFoldDB" id="A0A1H6FKR6"/>
<dbReference type="Pfam" id="PF00551">
    <property type="entry name" value="Formyl_trans_N"/>
    <property type="match status" value="1"/>
</dbReference>
<organism evidence="2 3">
    <name type="scientific">Thermoleophilum album</name>
    <dbReference type="NCBI Taxonomy" id="29539"/>
    <lineage>
        <taxon>Bacteria</taxon>
        <taxon>Bacillati</taxon>
        <taxon>Actinomycetota</taxon>
        <taxon>Thermoleophilia</taxon>
        <taxon>Thermoleophilales</taxon>
        <taxon>Thermoleophilaceae</taxon>
        <taxon>Thermoleophilum</taxon>
    </lineage>
</organism>
<accession>A0A1H6FKR6</accession>
<keyword evidence="2" id="KW-0808">Transferase</keyword>
<proteinExistence type="predicted"/>
<sequence>MSANRHTRPLRAIFMAKHKRSAARALAWLVERGVEVVAVVCPPDPGDATAQQRVDLVARRFDLPITSDDNLYSRLAAGDPALEGIDLVLSFLFWKRIRRPLIELPRRYCLNFHPAPLPELRGLGGYNVAILEGHRWYGVSCHHVAEEIDAGDIVRVVRFPIDPQRETALSLDLRSQPRLLALFQQVLDDVIAGRTLPRTPQGPGRYIDRAEFEQLRVVRPGDDIERKIRAFWYPPYPGAVVEMEGRRLTVVDDRLLSELADLYRRTDQVP</sequence>
<dbReference type="Gene3D" id="3.40.50.12230">
    <property type="match status" value="1"/>
</dbReference>
<dbReference type="GO" id="GO:0004479">
    <property type="term" value="F:methionyl-tRNA formyltransferase activity"/>
    <property type="evidence" value="ECO:0007669"/>
    <property type="project" value="TreeGrafter"/>
</dbReference>
<dbReference type="OrthoDB" id="9802815at2"/>
<name>A0A1H6FKR6_THEAL</name>
<keyword evidence="3" id="KW-1185">Reference proteome</keyword>
<dbReference type="SUPFAM" id="SSF53328">
    <property type="entry name" value="Formyltransferase"/>
    <property type="match status" value="1"/>
</dbReference>
<reference evidence="3" key="1">
    <citation type="submission" date="2016-10" db="EMBL/GenBank/DDBJ databases">
        <authorList>
            <person name="Varghese N."/>
            <person name="Submissions S."/>
        </authorList>
    </citation>
    <scope>NUCLEOTIDE SEQUENCE [LARGE SCALE GENOMIC DNA]</scope>
    <source>
        <strain evidence="3">ATCC 35263</strain>
    </source>
</reference>
<evidence type="ECO:0000313" key="2">
    <source>
        <dbReference type="EMBL" id="SEH10992.1"/>
    </source>
</evidence>
<dbReference type="RefSeq" id="WP_093116129.1">
    <property type="nucleotide sequence ID" value="NZ_FNWJ01000001.1"/>
</dbReference>
<dbReference type="STRING" id="29539.SAMN02745716_0626"/>